<feature type="region of interest" description="Disordered" evidence="6">
    <location>
        <begin position="296"/>
        <end position="330"/>
    </location>
</feature>
<dbReference type="GO" id="GO:0008270">
    <property type="term" value="F:zinc ion binding"/>
    <property type="evidence" value="ECO:0007669"/>
    <property type="project" value="UniProtKB-KW"/>
</dbReference>
<evidence type="ECO:0000313" key="9">
    <source>
        <dbReference type="Proteomes" id="UP000039865"/>
    </source>
</evidence>
<dbReference type="Proteomes" id="UP000039865">
    <property type="component" value="Unassembled WGS sequence"/>
</dbReference>
<feature type="compositionally biased region" description="Polar residues" evidence="6">
    <location>
        <begin position="1074"/>
        <end position="1085"/>
    </location>
</feature>
<feature type="compositionally biased region" description="Polar residues" evidence="6">
    <location>
        <begin position="438"/>
        <end position="454"/>
    </location>
</feature>
<dbReference type="InterPro" id="IPR000571">
    <property type="entry name" value="Znf_CCCH"/>
</dbReference>
<dbReference type="PROSITE" id="PS50103">
    <property type="entry name" value="ZF_C3H1"/>
    <property type="match status" value="3"/>
</dbReference>
<feature type="domain" description="C3H1-type" evidence="7">
    <location>
        <begin position="104"/>
        <end position="131"/>
    </location>
</feature>
<dbReference type="PANTHER" id="PTHR14493:SF50">
    <property type="entry name" value="RING FINGER PROTEIN UNKEMPT"/>
    <property type="match status" value="1"/>
</dbReference>
<feature type="zinc finger region" description="C3H1-type" evidence="5">
    <location>
        <begin position="225"/>
        <end position="260"/>
    </location>
</feature>
<dbReference type="GO" id="GO:0003677">
    <property type="term" value="F:DNA binding"/>
    <property type="evidence" value="ECO:0007669"/>
    <property type="project" value="UniProtKB-KW"/>
</dbReference>
<feature type="compositionally biased region" description="Polar residues" evidence="6">
    <location>
        <begin position="298"/>
        <end position="309"/>
    </location>
</feature>
<dbReference type="EMBL" id="CCKQ01014441">
    <property type="protein sequence ID" value="CDW86203.1"/>
    <property type="molecule type" value="Genomic_DNA"/>
</dbReference>
<keyword evidence="9" id="KW-1185">Reference proteome</keyword>
<keyword evidence="2 5" id="KW-0863">Zinc-finger</keyword>
<feature type="region of interest" description="Disordered" evidence="6">
    <location>
        <begin position="1056"/>
        <end position="1085"/>
    </location>
</feature>
<dbReference type="OrthoDB" id="20534at2759"/>
<accession>A0A078AZG4</accession>
<dbReference type="AlphaFoldDB" id="A0A078AZG4"/>
<feature type="compositionally biased region" description="Basic and acidic residues" evidence="6">
    <location>
        <begin position="996"/>
        <end position="1017"/>
    </location>
</feature>
<feature type="compositionally biased region" description="Low complexity" evidence="6">
    <location>
        <begin position="310"/>
        <end position="324"/>
    </location>
</feature>
<feature type="domain" description="C3H1-type" evidence="7">
    <location>
        <begin position="225"/>
        <end position="260"/>
    </location>
</feature>
<protein>
    <submittedName>
        <fullName evidence="8">Zinc finger ccch type domain containing protein</fullName>
    </submittedName>
</protein>
<sequence length="1113" mass="130985">MRRTTTVTSDELSESTFGKIGGFQRNISSHTSPDQNLSSNEYTDSEIFILQTKVHHRTGKPIFIKHLVLKDFKRIECPKKNAPHNHKSCYYFHSIKDKRRDDDLYTPELCKFADTEKCPKKDKCRRAHNRVERLYHKDKYKTKFCHCYPNKIQQCEYGDYCSFAHSVEDIKVRLIHHLLPSNQDYDFYIFYFKTEWCPYNHEHNKAQCVYAHNFQDFRRKPNLFRYDTELCEDWQSGTFITCYEEGCKRLEKCSFSHGWKEQQFHPLVYKTQPCEEQKCFKGFECPFYHSNKDKRASGNLNSSITGGTRSSSDSLNQQSSNSSQKDTAKAGLTSNQFEKLFIPKERNFKCPQQPNLMELYFDNNLNHVREQQISRENAQTDQECVRKTYQKVSKDIDQEKQESLDSSFEVKHISCTCPKQEKQTSQKEAQQQDIIKLTNQRNQESYQQTPSSSTVKHKHSSDKHQSDPNYQKQERFVFKVQDENPSEFEISKINFRKVVEDEDDIQNQSLEQPIQVQGQQSQQAQISSGRQIQHIREKPMTGVLNSDSPINYVPMSPQQHLNNAPYFKPNSYIQQQPLQMSNQRFQTPMSLNQQSLQNQFQQYQSQRNQPLQNILTPQQENQNSSRGLNKQAQCFYPSQQQHHTKHATHNQISMDEFTAMSQQQHHYNNSQQPSNLSSAQYAQYHPPQMQSPPPGLIHPSLQQTLNQEHNQLFSTPQQQAHQRQLQSLNFLPLGSGGQQYRQPQNHQYLYESPSPNMNAHNQQYKNMMNMMNQKSMNDYWLDETSRTHLQHSTNKNQSFSHYDMNQMSLNNKTYQPRYNPQTQEEINNNQAIQNRIIQRRLTFEQMNQINPLQKALYSLSSSNQPGLSEQQILQQQQHQSKYASTYQEMIEAQEIENRKRERWLKMVQDEEIFNVQLRKQFGANLNIIDEDKNNMLRTSPPANAYDQNLQQQQFIDSSYQEKLQNFAESYKKLNLDFDDIQEDDLESDYVINQLRIDEDPKVTDHESQNAVNEKEPPQHANINKQEILYESHSSQGMKPSANKIHQNFKSDTIYQHQHHQVGQDSGSAIRKDMSNLNNNSSGNYQAQNPLIQLEKPRDSSKQQLIRKQLAFDE</sequence>
<dbReference type="InParanoid" id="A0A078AZG4"/>
<feature type="compositionally biased region" description="Basic and acidic residues" evidence="6">
    <location>
        <begin position="462"/>
        <end position="471"/>
    </location>
</feature>
<reference evidence="8 9" key="1">
    <citation type="submission" date="2014-06" db="EMBL/GenBank/DDBJ databases">
        <authorList>
            <person name="Swart Estienne"/>
        </authorList>
    </citation>
    <scope>NUCLEOTIDE SEQUENCE [LARGE SCALE GENOMIC DNA]</scope>
    <source>
        <strain evidence="8 9">130c</strain>
    </source>
</reference>
<evidence type="ECO:0000256" key="1">
    <source>
        <dbReference type="ARBA" id="ARBA00022723"/>
    </source>
</evidence>
<gene>
    <name evidence="8" type="primary">Contig15925.g16978</name>
    <name evidence="8" type="ORF">STYLEM_15294</name>
</gene>
<evidence type="ECO:0000256" key="4">
    <source>
        <dbReference type="ARBA" id="ARBA00023125"/>
    </source>
</evidence>
<dbReference type="PANTHER" id="PTHR14493">
    <property type="entry name" value="UNKEMPT FAMILY MEMBER"/>
    <property type="match status" value="1"/>
</dbReference>
<proteinExistence type="predicted"/>
<evidence type="ECO:0000259" key="7">
    <source>
        <dbReference type="PROSITE" id="PS50103"/>
    </source>
</evidence>
<organism evidence="8 9">
    <name type="scientific">Stylonychia lemnae</name>
    <name type="common">Ciliate</name>
    <dbReference type="NCBI Taxonomy" id="5949"/>
    <lineage>
        <taxon>Eukaryota</taxon>
        <taxon>Sar</taxon>
        <taxon>Alveolata</taxon>
        <taxon>Ciliophora</taxon>
        <taxon>Intramacronucleata</taxon>
        <taxon>Spirotrichea</taxon>
        <taxon>Stichotrichia</taxon>
        <taxon>Sporadotrichida</taxon>
        <taxon>Oxytrichidae</taxon>
        <taxon>Stylonychinae</taxon>
        <taxon>Stylonychia</taxon>
    </lineage>
</organism>
<feature type="region of interest" description="Disordered" evidence="6">
    <location>
        <begin position="996"/>
        <end position="1021"/>
    </location>
</feature>
<dbReference type="InterPro" id="IPR057444">
    <property type="entry name" value="Znf-CCCH_AtC3H23-like"/>
</dbReference>
<evidence type="ECO:0000256" key="6">
    <source>
        <dbReference type="SAM" id="MobiDB-lite"/>
    </source>
</evidence>
<dbReference type="SMART" id="SM00356">
    <property type="entry name" value="ZnF_C3H1"/>
    <property type="match status" value="4"/>
</dbReference>
<feature type="zinc finger region" description="C3H1-type" evidence="5">
    <location>
        <begin position="139"/>
        <end position="168"/>
    </location>
</feature>
<dbReference type="InterPro" id="IPR045234">
    <property type="entry name" value="Unkempt-like"/>
</dbReference>
<keyword evidence="4" id="KW-0238">DNA-binding</keyword>
<feature type="compositionally biased region" description="Polar residues" evidence="6">
    <location>
        <begin position="1056"/>
        <end position="1066"/>
    </location>
</feature>
<evidence type="ECO:0000256" key="2">
    <source>
        <dbReference type="ARBA" id="ARBA00022771"/>
    </source>
</evidence>
<name>A0A078AZG4_STYLE</name>
<evidence type="ECO:0000313" key="8">
    <source>
        <dbReference type="EMBL" id="CDW86203.1"/>
    </source>
</evidence>
<evidence type="ECO:0000256" key="5">
    <source>
        <dbReference type="PROSITE-ProRule" id="PRU00723"/>
    </source>
</evidence>
<dbReference type="Pfam" id="PF25512">
    <property type="entry name" value="zf-CCCH_AtC3H23"/>
    <property type="match status" value="1"/>
</dbReference>
<evidence type="ECO:0000256" key="3">
    <source>
        <dbReference type="ARBA" id="ARBA00022833"/>
    </source>
</evidence>
<feature type="domain" description="C3H1-type" evidence="7">
    <location>
        <begin position="139"/>
        <end position="168"/>
    </location>
</feature>
<feature type="region of interest" description="Disordered" evidence="6">
    <location>
        <begin position="438"/>
        <end position="471"/>
    </location>
</feature>
<keyword evidence="3 5" id="KW-0862">Zinc</keyword>
<dbReference type="Gene3D" id="4.10.1000.10">
    <property type="entry name" value="Zinc finger, CCCH-type"/>
    <property type="match status" value="1"/>
</dbReference>
<feature type="zinc finger region" description="C3H1-type" evidence="5">
    <location>
        <begin position="104"/>
        <end position="131"/>
    </location>
</feature>
<keyword evidence="1 5" id="KW-0479">Metal-binding</keyword>